<dbReference type="Proteomes" id="UP000515125">
    <property type="component" value="Unplaced"/>
</dbReference>
<keyword evidence="2" id="KW-1185">Reference proteome</keyword>
<dbReference type="OrthoDB" id="329717at2759"/>
<dbReference type="AlphaFoldDB" id="A0A6P6S0C8"/>
<feature type="transmembrane region" description="Helical" evidence="1">
    <location>
        <begin position="269"/>
        <end position="290"/>
    </location>
</feature>
<evidence type="ECO:0000256" key="1">
    <source>
        <dbReference type="SAM" id="Phobius"/>
    </source>
</evidence>
<feature type="transmembrane region" description="Helical" evidence="1">
    <location>
        <begin position="169"/>
        <end position="191"/>
    </location>
</feature>
<accession>A0A6P6S0C8</accession>
<keyword evidence="1" id="KW-0472">Membrane</keyword>
<evidence type="ECO:0000313" key="3">
    <source>
        <dbReference type="RefSeq" id="XP_026193072.1"/>
    </source>
</evidence>
<evidence type="ECO:0000313" key="2">
    <source>
        <dbReference type="Proteomes" id="UP000515125"/>
    </source>
</evidence>
<sequence>MVQPQGTGARIAASVSTCNPENLGGLGKFSTSPGSGNERQTGSALCASRADHSEGKSAICCTSSLPFCRIIWPNETGPRSRLDATLPLTGSVPPRPSSWCSLQQCVALVKKPFCCFPQSSVERPTKGGEPILWLPPILGLSPIFWVLILSSILLCLAAHFLASKVCVTVFVVLLCLIGLSLHEFSHAVAAFAAGAEGVPESGYLTCDLMRYMGLGDIAIAVFFIVFGGLSIPGGRVYLDVRVFEKATACAWALSSLDAHSSLHGTSLPLPIVGFICFIFLQYMAFIINLLPLPPFDGWQALSPHLPDGCFLKKLLRESHLARSLSLLFSTAIVYLSISLVS</sequence>
<proteinExistence type="predicted"/>
<feature type="transmembrane region" description="Helical" evidence="1">
    <location>
        <begin position="320"/>
        <end position="340"/>
    </location>
</feature>
<dbReference type="GeneID" id="34617270"/>
<reference evidence="3" key="1">
    <citation type="submission" date="2025-08" db="UniProtKB">
        <authorList>
            <consortium name="RefSeq"/>
        </authorList>
    </citation>
    <scope>IDENTIFICATION</scope>
</reference>
<keyword evidence="1" id="KW-1133">Transmembrane helix</keyword>
<dbReference type="PANTHER" id="PTHR35864:SF1">
    <property type="entry name" value="ZINC METALLOPROTEASE YWHC-RELATED"/>
    <property type="match status" value="1"/>
</dbReference>
<dbReference type="InterPro" id="IPR052348">
    <property type="entry name" value="Metallopeptidase_M50B"/>
</dbReference>
<dbReference type="RefSeq" id="XP_026193072.1">
    <property type="nucleotide sequence ID" value="XM_026337287.1"/>
</dbReference>
<name>A0A6P6S0C8_9EIME</name>
<organism evidence="2 3">
    <name type="scientific">Cyclospora cayetanensis</name>
    <dbReference type="NCBI Taxonomy" id="88456"/>
    <lineage>
        <taxon>Eukaryota</taxon>
        <taxon>Sar</taxon>
        <taxon>Alveolata</taxon>
        <taxon>Apicomplexa</taxon>
        <taxon>Conoidasida</taxon>
        <taxon>Coccidia</taxon>
        <taxon>Eucoccidiorida</taxon>
        <taxon>Eimeriorina</taxon>
        <taxon>Eimeriidae</taxon>
        <taxon>Cyclospora</taxon>
    </lineage>
</organism>
<protein>
    <submittedName>
        <fullName evidence="3">Uncharacterized protein LOC34617270</fullName>
    </submittedName>
</protein>
<gene>
    <name evidence="3" type="primary">LOC34617270</name>
</gene>
<keyword evidence="1" id="KW-0812">Transmembrane</keyword>
<dbReference type="PANTHER" id="PTHR35864">
    <property type="entry name" value="ZINC METALLOPROTEASE MJ0611-RELATED"/>
    <property type="match status" value="1"/>
</dbReference>
<feature type="transmembrane region" description="Helical" evidence="1">
    <location>
        <begin position="211"/>
        <end position="231"/>
    </location>
</feature>